<comment type="subcellular location">
    <subcellularLocation>
        <location evidence="1">Periplasm</location>
    </subcellularLocation>
</comment>
<reference evidence="6" key="1">
    <citation type="submission" date="2018-05" db="EMBL/GenBank/DDBJ databases">
        <authorList>
            <person name="Lanie J.A."/>
            <person name="Ng W.-L."/>
            <person name="Kazmierczak K.M."/>
            <person name="Andrzejewski T.M."/>
            <person name="Davidsen T.M."/>
            <person name="Wayne K.J."/>
            <person name="Tettelin H."/>
            <person name="Glass J.I."/>
            <person name="Rusch D."/>
            <person name="Podicherti R."/>
            <person name="Tsui H.-C.T."/>
            <person name="Winkler M.E."/>
        </authorList>
    </citation>
    <scope>NUCLEOTIDE SEQUENCE</scope>
</reference>
<proteinExistence type="inferred from homology"/>
<dbReference type="SUPFAM" id="SSF52964">
    <property type="entry name" value="TolB, N-terminal domain"/>
    <property type="match status" value="1"/>
</dbReference>
<evidence type="ECO:0000259" key="5">
    <source>
        <dbReference type="Pfam" id="PF04052"/>
    </source>
</evidence>
<dbReference type="EMBL" id="UINC01001036">
    <property type="protein sequence ID" value="SUZ68299.1"/>
    <property type="molecule type" value="Genomic_DNA"/>
</dbReference>
<organism evidence="6">
    <name type="scientific">marine metagenome</name>
    <dbReference type="NCBI Taxonomy" id="408172"/>
    <lineage>
        <taxon>unclassified sequences</taxon>
        <taxon>metagenomes</taxon>
        <taxon>ecological metagenomes</taxon>
    </lineage>
</organism>
<dbReference type="PANTHER" id="PTHR36842">
    <property type="entry name" value="PROTEIN TOLB HOMOLOG"/>
    <property type="match status" value="1"/>
</dbReference>
<dbReference type="InterPro" id="IPR007195">
    <property type="entry name" value="TolB_N"/>
</dbReference>
<dbReference type="HAMAP" id="MF_00671">
    <property type="entry name" value="TolB"/>
    <property type="match status" value="1"/>
</dbReference>
<keyword evidence="4" id="KW-0574">Periplasm</keyword>
<protein>
    <recommendedName>
        <fullName evidence="5">TolB N-terminal domain-containing protein</fullName>
    </recommendedName>
</protein>
<sequence length="432" mass="49019">MILRILTSLFIIYSSFLSSDLRIEITKGIEDPIRIAIVPIAWNLENPPREYLHQIISSDLESFGEFVSLSPKEMLSLPNSEQEIFYRDWKLLDVDYLVLGIASRGESPQEIVVNFSLFNVTRERLMKRSISVGSASYLNALAHIISDRIYNEINGLPGISSTKISYINQNREPEQKYFLRVTDIDGRNDSSIFSSSEPLMSPSWSSDGKRLAYVSFEEGTSRIFIQEIYTGKRKGLKLERGINSSPNWSPSDKYLAAVLSKEGNPDIFRYDLENDKWKQLTDHFGIDTEPDWSPDGRKIIFTSNRSGSPQIYEMNVSNKKIRRKTFEGTYNARARYTPDGKSFVFVHRRDGLFHIAVQNLRTGMLQILTDTTLDESPTISPNGKVIIYATKDKEKDILAGISIDGKTRFILPTNSGGVREPSWSPLLVSTGN</sequence>
<dbReference type="InterPro" id="IPR014167">
    <property type="entry name" value="Tol-Pal_TolB"/>
</dbReference>
<dbReference type="NCBIfam" id="TIGR02800">
    <property type="entry name" value="propeller_TolB"/>
    <property type="match status" value="1"/>
</dbReference>
<dbReference type="Pfam" id="PF07676">
    <property type="entry name" value="PD40"/>
    <property type="match status" value="5"/>
</dbReference>
<dbReference type="InterPro" id="IPR011042">
    <property type="entry name" value="6-blade_b-propeller_TolB-like"/>
</dbReference>
<accession>A0A381PQJ5</accession>
<dbReference type="AlphaFoldDB" id="A0A381PQJ5"/>
<gene>
    <name evidence="6" type="ORF">METZ01_LOCUS21153</name>
</gene>
<dbReference type="GO" id="GO:0017038">
    <property type="term" value="P:protein import"/>
    <property type="evidence" value="ECO:0007669"/>
    <property type="project" value="InterPro"/>
</dbReference>
<dbReference type="Pfam" id="PF04052">
    <property type="entry name" value="TolB_N"/>
    <property type="match status" value="1"/>
</dbReference>
<evidence type="ECO:0000256" key="3">
    <source>
        <dbReference type="ARBA" id="ARBA00022729"/>
    </source>
</evidence>
<evidence type="ECO:0000313" key="6">
    <source>
        <dbReference type="EMBL" id="SUZ68299.1"/>
    </source>
</evidence>
<evidence type="ECO:0000256" key="2">
    <source>
        <dbReference type="ARBA" id="ARBA00009820"/>
    </source>
</evidence>
<evidence type="ECO:0000256" key="4">
    <source>
        <dbReference type="ARBA" id="ARBA00022764"/>
    </source>
</evidence>
<comment type="similarity">
    <text evidence="2">Belongs to the TolB family.</text>
</comment>
<dbReference type="PANTHER" id="PTHR36842:SF1">
    <property type="entry name" value="PROTEIN TOLB"/>
    <property type="match status" value="1"/>
</dbReference>
<feature type="domain" description="TolB N-terminal" evidence="5">
    <location>
        <begin position="21"/>
        <end position="124"/>
    </location>
</feature>
<name>A0A381PQJ5_9ZZZZ</name>
<keyword evidence="3" id="KW-0732">Signal</keyword>
<dbReference type="SUPFAM" id="SSF69304">
    <property type="entry name" value="Tricorn protease N-terminal domain"/>
    <property type="match status" value="1"/>
</dbReference>
<evidence type="ECO:0000256" key="1">
    <source>
        <dbReference type="ARBA" id="ARBA00004418"/>
    </source>
</evidence>
<dbReference type="GO" id="GO:0042597">
    <property type="term" value="C:periplasmic space"/>
    <property type="evidence" value="ECO:0007669"/>
    <property type="project" value="UniProtKB-SubCell"/>
</dbReference>
<dbReference type="InterPro" id="IPR011659">
    <property type="entry name" value="WD40"/>
</dbReference>
<dbReference type="Gene3D" id="3.40.50.10070">
    <property type="entry name" value="TolB, N-terminal domain"/>
    <property type="match status" value="1"/>
</dbReference>
<dbReference type="Gene3D" id="2.120.10.30">
    <property type="entry name" value="TolB, C-terminal domain"/>
    <property type="match status" value="1"/>
</dbReference>